<feature type="region of interest" description="Disordered" evidence="6">
    <location>
        <begin position="1149"/>
        <end position="1224"/>
    </location>
</feature>
<feature type="region of interest" description="Disordered" evidence="6">
    <location>
        <begin position="1518"/>
        <end position="1546"/>
    </location>
</feature>
<feature type="region of interest" description="Disordered" evidence="6">
    <location>
        <begin position="2002"/>
        <end position="2201"/>
    </location>
</feature>
<evidence type="ECO:0000256" key="2">
    <source>
        <dbReference type="ARBA" id="ARBA00022553"/>
    </source>
</evidence>
<feature type="compositionally biased region" description="Low complexity" evidence="6">
    <location>
        <begin position="780"/>
        <end position="789"/>
    </location>
</feature>
<evidence type="ECO:0000259" key="7">
    <source>
        <dbReference type="Pfam" id="PF04182"/>
    </source>
</evidence>
<evidence type="ECO:0000256" key="5">
    <source>
        <dbReference type="ARBA" id="ARBA00023242"/>
    </source>
</evidence>
<evidence type="ECO:0000313" key="10">
    <source>
        <dbReference type="Proteomes" id="UP001286313"/>
    </source>
</evidence>
<evidence type="ECO:0000256" key="6">
    <source>
        <dbReference type="SAM" id="MobiDB-lite"/>
    </source>
</evidence>
<reference evidence="9" key="1">
    <citation type="submission" date="2023-10" db="EMBL/GenBank/DDBJ databases">
        <title>Genome assemblies of two species of porcelain crab, Petrolisthes cinctipes and Petrolisthes manimaculis (Anomura: Porcellanidae).</title>
        <authorList>
            <person name="Angst P."/>
        </authorList>
    </citation>
    <scope>NUCLEOTIDE SEQUENCE</scope>
    <source>
        <strain evidence="9">PB745_01</strain>
        <tissue evidence="9">Gill</tissue>
    </source>
</reference>
<dbReference type="GO" id="GO:0000127">
    <property type="term" value="C:transcription factor TFIIIC complex"/>
    <property type="evidence" value="ECO:0007669"/>
    <property type="project" value="InterPro"/>
</dbReference>
<feature type="compositionally biased region" description="Acidic residues" evidence="6">
    <location>
        <begin position="1762"/>
        <end position="1774"/>
    </location>
</feature>
<feature type="compositionally biased region" description="Polar residues" evidence="6">
    <location>
        <begin position="756"/>
        <end position="772"/>
    </location>
</feature>
<keyword evidence="3" id="KW-0238">DNA-binding</keyword>
<dbReference type="Proteomes" id="UP001286313">
    <property type="component" value="Unassembled WGS sequence"/>
</dbReference>
<feature type="compositionally biased region" description="Basic and acidic residues" evidence="6">
    <location>
        <begin position="1675"/>
        <end position="1687"/>
    </location>
</feature>
<dbReference type="PANTHER" id="PTHR15180">
    <property type="entry name" value="GENERAL TRANSCRIPTION FACTOR 3C POLYPEPTIDE 1"/>
    <property type="match status" value="1"/>
</dbReference>
<feature type="compositionally biased region" description="Polar residues" evidence="6">
    <location>
        <begin position="2064"/>
        <end position="2084"/>
    </location>
</feature>
<feature type="compositionally biased region" description="Basic and acidic residues" evidence="6">
    <location>
        <begin position="674"/>
        <end position="699"/>
    </location>
</feature>
<feature type="domain" description="GTF3C1 extended winged-helix" evidence="8">
    <location>
        <begin position="561"/>
        <end position="666"/>
    </location>
</feature>
<feature type="compositionally biased region" description="Polar residues" evidence="6">
    <location>
        <begin position="2095"/>
        <end position="2106"/>
    </location>
</feature>
<dbReference type="Pfam" id="PF04182">
    <property type="entry name" value="B-block_TFIIIC"/>
    <property type="match status" value="1"/>
</dbReference>
<feature type="region of interest" description="Disordered" evidence="6">
    <location>
        <begin position="1625"/>
        <end position="1645"/>
    </location>
</feature>
<dbReference type="InterPro" id="IPR007309">
    <property type="entry name" value="TFIIIC_Bblock-bd"/>
</dbReference>
<feature type="region of interest" description="Disordered" evidence="6">
    <location>
        <begin position="507"/>
        <end position="534"/>
    </location>
</feature>
<feature type="region of interest" description="Disordered" evidence="6">
    <location>
        <begin position="754"/>
        <end position="789"/>
    </location>
</feature>
<keyword evidence="4" id="KW-0804">Transcription</keyword>
<dbReference type="GO" id="GO:0003677">
    <property type="term" value="F:DNA binding"/>
    <property type="evidence" value="ECO:0007669"/>
    <property type="project" value="UniProtKB-KW"/>
</dbReference>
<evidence type="ECO:0000259" key="8">
    <source>
        <dbReference type="Pfam" id="PF24101"/>
    </source>
</evidence>
<gene>
    <name evidence="9" type="ORF">Pcinc_030265</name>
</gene>
<feature type="compositionally biased region" description="Basic residues" evidence="6">
    <location>
        <begin position="1193"/>
        <end position="1202"/>
    </location>
</feature>
<feature type="compositionally biased region" description="Basic residues" evidence="6">
    <location>
        <begin position="2175"/>
        <end position="2184"/>
    </location>
</feature>
<evidence type="ECO:0000256" key="1">
    <source>
        <dbReference type="ARBA" id="ARBA00004123"/>
    </source>
</evidence>
<dbReference type="GO" id="GO:0006384">
    <property type="term" value="P:transcription initiation at RNA polymerase III promoter"/>
    <property type="evidence" value="ECO:0007669"/>
    <property type="project" value="InterPro"/>
</dbReference>
<accession>A0AAE1EZL1</accession>
<dbReference type="GO" id="GO:0005634">
    <property type="term" value="C:nucleus"/>
    <property type="evidence" value="ECO:0007669"/>
    <property type="project" value="UniProtKB-SubCell"/>
</dbReference>
<dbReference type="Pfam" id="PF24101">
    <property type="entry name" value="WHD_GTF3C1"/>
    <property type="match status" value="1"/>
</dbReference>
<name>A0AAE1EZL1_PETCI</name>
<organism evidence="9 10">
    <name type="scientific">Petrolisthes cinctipes</name>
    <name type="common">Flat porcelain crab</name>
    <dbReference type="NCBI Taxonomy" id="88211"/>
    <lineage>
        <taxon>Eukaryota</taxon>
        <taxon>Metazoa</taxon>
        <taxon>Ecdysozoa</taxon>
        <taxon>Arthropoda</taxon>
        <taxon>Crustacea</taxon>
        <taxon>Multicrustacea</taxon>
        <taxon>Malacostraca</taxon>
        <taxon>Eumalacostraca</taxon>
        <taxon>Eucarida</taxon>
        <taxon>Decapoda</taxon>
        <taxon>Pleocyemata</taxon>
        <taxon>Anomura</taxon>
        <taxon>Galatheoidea</taxon>
        <taxon>Porcellanidae</taxon>
        <taxon>Petrolisthes</taxon>
    </lineage>
</organism>
<keyword evidence="2" id="KW-0597">Phosphoprotein</keyword>
<keyword evidence="10" id="KW-1185">Reference proteome</keyword>
<evidence type="ECO:0000256" key="4">
    <source>
        <dbReference type="ARBA" id="ARBA00023163"/>
    </source>
</evidence>
<evidence type="ECO:0008006" key="11">
    <source>
        <dbReference type="Google" id="ProtNLM"/>
    </source>
</evidence>
<feature type="compositionally biased region" description="Basic and acidic residues" evidence="6">
    <location>
        <begin position="1744"/>
        <end position="1760"/>
    </location>
</feature>
<feature type="region of interest" description="Disordered" evidence="6">
    <location>
        <begin position="1657"/>
        <end position="1797"/>
    </location>
</feature>
<protein>
    <recommendedName>
        <fullName evidence="11">General transcription factor 3C polypeptide 1</fullName>
    </recommendedName>
</protein>
<dbReference type="GO" id="GO:0042791">
    <property type="term" value="P:5S class rRNA transcription by RNA polymerase III"/>
    <property type="evidence" value="ECO:0007669"/>
    <property type="project" value="TreeGrafter"/>
</dbReference>
<feature type="region of interest" description="Disordered" evidence="6">
    <location>
        <begin position="669"/>
        <end position="736"/>
    </location>
</feature>
<feature type="compositionally biased region" description="Basic and acidic residues" evidence="6">
    <location>
        <begin position="1708"/>
        <end position="1723"/>
    </location>
</feature>
<evidence type="ECO:0000256" key="3">
    <source>
        <dbReference type="ARBA" id="ARBA00023125"/>
    </source>
</evidence>
<proteinExistence type="predicted"/>
<feature type="compositionally biased region" description="Basic and acidic residues" evidence="6">
    <location>
        <begin position="2021"/>
        <end position="2054"/>
    </location>
</feature>
<feature type="compositionally biased region" description="Basic and acidic residues" evidence="6">
    <location>
        <begin position="1524"/>
        <end position="1538"/>
    </location>
</feature>
<dbReference type="PANTHER" id="PTHR15180:SF1">
    <property type="entry name" value="GENERAL TRANSCRIPTION FACTOR 3C POLYPEPTIDE 1"/>
    <property type="match status" value="1"/>
</dbReference>
<feature type="compositionally biased region" description="Low complexity" evidence="6">
    <location>
        <begin position="711"/>
        <end position="725"/>
    </location>
</feature>
<dbReference type="InterPro" id="IPR056467">
    <property type="entry name" value="eWH_GTF3C1"/>
</dbReference>
<feature type="compositionally biased region" description="Low complexity" evidence="6">
    <location>
        <begin position="507"/>
        <end position="522"/>
    </location>
</feature>
<comment type="subcellular location">
    <subcellularLocation>
        <location evidence="1">Nucleus</location>
    </subcellularLocation>
</comment>
<sequence>MATSNFNYIQDLEDEIALEGLDGITIEGLWVRLKHRPNFETNMSLDDNSKAFLWSIIARDEEVQMFQLEKPRGDLVIFNRYELMDPELGIVLEPEEIPTDLYPYASVDDPVMGLRGSCKDYHTRKDITDTAINMTLQQVIEKYGNKLVLVASQQLRNKALCISTCIDKFYDLTLIQYIMLERIGRSRRMGEITQGKVSLACMGENPKSMFYHRKRLLKLNLITKQPHQQKGPRGQTHNGSLLHLTRFYVERRSKFIMMIQRAVEILKAKPEHCSPYLTIMKEMSMPEPSCRKLFKSAEFQRYVKPLSVPFRQMYPDAPTSQWKCKGKDSEKFVRIMQLIHPNVDPLEVCKVDEVVEDEEEEETFPGILNQSNIVWREGLLQQAYRVVEAAGADGVSQSDMAKMLGQTKLDSRTICRNLQRRNTVHSLMKDVGRQRVSRYVSHKFASTGHLTQEFRKERQKMMAMIEQANNEESKPSTSNETEMTSHIVESNHLEGVEVNLEMVTSLKNQGSSGSSKLSLPTKKSTDSKKSQSGREVNSLGFVSLLEKIRLTYNNQKQGSPHITTRMMKRANMIIEAVRSLKVIDDAFKLQKMIVQAETDEGYPVKMDKKSLDRLLDKLSKGGFLKNIIVKLKCDKMVKVVKYVVHPSITFDNPHLKSTIEQQKLKFLAAGSESSSKKESGSADKKQESSRGMKAEDRGSGGKAGGEGGGKDVTAGGSSSATTSGSNILAGTEDEPMNISTVGESMEELKLMHQVMSPVSKSSPNSQDTSTSPGKHEAAKKPSGSVKGSKGAKFVRMSEMHKLLFYLVYGYQGQEGLDQEGAWNHIKSSVPDLNPDQQDLSSYPTIYCPELSWRMFIPPLPNHMNRGTGWAFVCDVLLRLPLCIFVRLVNVSYSHEEIEAFLEHPIKKNILVKFLPPQLRQMLLQGRKYVTHVIDLINRLCYVGLLQYGHQIMKEKDQVFIFVNRRASLIDTTTSGPGYHQISADKEYVRKEYYFNFLRDVVQYWYDMWTISMHTPLGGHNCVQGKKITIQILDRKPQIMESLTPRKTTEAPARDTGVIPGDGRGAAGLDSAIFAHLKRNWSSTTGPSAAVRSSAILPPPSTVGEERSTYEGSASYSQYLMNTTHPSSDTFSPKHRLAGLRNVKLSVYKPRLGNDGKTVDVHVGLVTRQPRGRKRKKSQSSDDDDSATPPAKTSRARGHKKNRPTSYQRELKMRKKPSKKPYYDEEDRAALRRMNKLRVDWSSAEDSFLLLCKVASCFLFPNLRSQMITFSLVRDLLHERFPEARNKTSRACQRRINYIMKNPTTEDNVAIFLEEVRQDASIVAEFKSPRVPRSKKNLEDIYSKLFRQLMSQLVVKFASSESRQCLDLPDSTQEFEERYQVIMAASSLRNKLKVQEVKAVEDIHFHVVSALIYSSLCSKFDKDSYAYQLYLAYQQFPQALLNSVLTRMRKNQMISYKKCYNRSTVAQTCLPLSTSPFQLSVTYQHTFNFRYQYEIFSQTWSMLKQLMAKKHEETVKENSCTEVRTGAEKESEECSHDSNHSGSENNESSMIMKAGLPIVIQHEGGYCAALVALMATKRLIFDIVIPEQIIMMDQQPPPPSDDPHHSILQRFSDHTQLSGRAVLDFQGSVDSPASPSAYEPGDITPKTQETHVVREKLNSNFDADSLKNQEDEEATDSCKRKAEDNDKSKAKRTRQSTVRAEKASSSQSEESKLPTKPQESEHQAVKPNTASSRQGGGPARKASQRLKDRKSSMSLKAKQETVQDNDNEDTQDTEDSCQPGDVSSDEEDLDSSVQQGRTNQVSASRLGLYMMRDQLALATVDKINIQHAQELMVVNACEITCRLRPPPHLQQQFDQMTDKTDFNCLKDVFLPISKTILTQALDKRKRVMLDLWCTLEEVLEEWAAEGKSPELLEMVNQIYQYVHSCKELGASINDLKDRFSEFVYSIASVMVELEEVRVLVRVGVAVVRWVTVPYSRPWLIHTTKMTRGNRQSVRLQGVYRMNLNSTDKNPDPNSASDQLGDDANKNIGKEHHEVKSKDGSVDESELHSQQEDHEPVSGAEEIPASLSTAHTNRGSSEADSSTTVIINDDRDGKGITSGNNPLSSGNIESGEGDVGNASVPINIEDSNGCGGPSSSTAINEGERCLTPDTEESGTTSDGVGSERVKVEAGVSSTCRTSRRSKRISKKHEGEMKKGESNEEEQTTRHIHSFMAMRKRLYKKDEEESKGMERVIKQHHNVSEYEEISVGVRPWVRLNGTLNRRVVDRMLGSVLCLVMERPGISGQDVVRRFSPSLQAAHTHELLDTLVQIQCVVRQRLLQSHAPSLFSPTVEYMLVETDAHDCDDEVLYEPTVDAVLKLAMFIGDKNYTQDFLSGDRR</sequence>
<feature type="compositionally biased region" description="Polar residues" evidence="6">
    <location>
        <begin position="2002"/>
        <end position="2016"/>
    </location>
</feature>
<keyword evidence="5" id="KW-0539">Nucleus</keyword>
<comment type="caution">
    <text evidence="9">The sequence shown here is derived from an EMBL/GenBank/DDBJ whole genome shotgun (WGS) entry which is preliminary data.</text>
</comment>
<dbReference type="InterPro" id="IPR044210">
    <property type="entry name" value="Tfc3-like"/>
</dbReference>
<feature type="compositionally biased region" description="Basic and acidic residues" evidence="6">
    <location>
        <begin position="2185"/>
        <end position="2195"/>
    </location>
</feature>
<feature type="region of interest" description="Disordered" evidence="6">
    <location>
        <begin position="1082"/>
        <end position="1109"/>
    </location>
</feature>
<feature type="domain" description="B-block binding subunit of TFIIIC" evidence="7">
    <location>
        <begin position="175"/>
        <end position="249"/>
    </location>
</feature>
<evidence type="ECO:0000313" key="9">
    <source>
        <dbReference type="EMBL" id="KAK3864003.1"/>
    </source>
</evidence>
<dbReference type="EMBL" id="JAWQEG010003887">
    <property type="protein sequence ID" value="KAK3864003.1"/>
    <property type="molecule type" value="Genomic_DNA"/>
</dbReference>